<feature type="chain" id="PRO_5041679988" evidence="2">
    <location>
        <begin position="24"/>
        <end position="92"/>
    </location>
</feature>
<reference evidence="3" key="1">
    <citation type="submission" date="2023-07" db="EMBL/GenBank/DDBJ databases">
        <title>draft genome sequence of fig (Ficus carica).</title>
        <authorList>
            <person name="Takahashi T."/>
            <person name="Nishimura K."/>
        </authorList>
    </citation>
    <scope>NUCLEOTIDE SEQUENCE</scope>
</reference>
<accession>A0AA88CST9</accession>
<proteinExistence type="predicted"/>
<name>A0AA88CST9_FICCA</name>
<dbReference type="Proteomes" id="UP001187192">
    <property type="component" value="Unassembled WGS sequence"/>
</dbReference>
<protein>
    <submittedName>
        <fullName evidence="3">Uncharacterized protein</fullName>
    </submittedName>
</protein>
<evidence type="ECO:0000313" key="3">
    <source>
        <dbReference type="EMBL" id="GMN30250.1"/>
    </source>
</evidence>
<evidence type="ECO:0000313" key="4">
    <source>
        <dbReference type="Proteomes" id="UP001187192"/>
    </source>
</evidence>
<keyword evidence="2" id="KW-0732">Signal</keyword>
<sequence>MAKHKLIISCVLFPLVGIGVSSAARALLNYENVTPTPPPPPPPWFRPMCPMGPCHGIRGGNEAPGGPGEGASRGHGEGELVVEQLVPTPGPG</sequence>
<evidence type="ECO:0000256" key="2">
    <source>
        <dbReference type="SAM" id="SignalP"/>
    </source>
</evidence>
<feature type="signal peptide" evidence="2">
    <location>
        <begin position="1"/>
        <end position="23"/>
    </location>
</feature>
<keyword evidence="4" id="KW-1185">Reference proteome</keyword>
<organism evidence="3 4">
    <name type="scientific">Ficus carica</name>
    <name type="common">Common fig</name>
    <dbReference type="NCBI Taxonomy" id="3494"/>
    <lineage>
        <taxon>Eukaryota</taxon>
        <taxon>Viridiplantae</taxon>
        <taxon>Streptophyta</taxon>
        <taxon>Embryophyta</taxon>
        <taxon>Tracheophyta</taxon>
        <taxon>Spermatophyta</taxon>
        <taxon>Magnoliopsida</taxon>
        <taxon>eudicotyledons</taxon>
        <taxon>Gunneridae</taxon>
        <taxon>Pentapetalae</taxon>
        <taxon>rosids</taxon>
        <taxon>fabids</taxon>
        <taxon>Rosales</taxon>
        <taxon>Moraceae</taxon>
        <taxon>Ficeae</taxon>
        <taxon>Ficus</taxon>
    </lineage>
</organism>
<feature type="region of interest" description="Disordered" evidence="1">
    <location>
        <begin position="56"/>
        <end position="92"/>
    </location>
</feature>
<dbReference type="EMBL" id="BTGU01003311">
    <property type="protein sequence ID" value="GMN30250.1"/>
    <property type="molecule type" value="Genomic_DNA"/>
</dbReference>
<gene>
    <name evidence="3" type="ORF">TIFTF001_044438</name>
</gene>
<feature type="compositionally biased region" description="Gly residues" evidence="1">
    <location>
        <begin position="57"/>
        <end position="71"/>
    </location>
</feature>
<dbReference type="AlphaFoldDB" id="A0AA88CST9"/>
<evidence type="ECO:0000256" key="1">
    <source>
        <dbReference type="SAM" id="MobiDB-lite"/>
    </source>
</evidence>
<comment type="caution">
    <text evidence="3">The sequence shown here is derived from an EMBL/GenBank/DDBJ whole genome shotgun (WGS) entry which is preliminary data.</text>
</comment>